<dbReference type="AlphaFoldDB" id="A0A382QBX9"/>
<accession>A0A382QBX9</accession>
<proteinExistence type="predicted"/>
<organism evidence="2">
    <name type="scientific">marine metagenome</name>
    <dbReference type="NCBI Taxonomy" id="408172"/>
    <lineage>
        <taxon>unclassified sequences</taxon>
        <taxon>metagenomes</taxon>
        <taxon>ecological metagenomes</taxon>
    </lineage>
</organism>
<dbReference type="EMBL" id="UINC01113436">
    <property type="protein sequence ID" value="SVC83043.1"/>
    <property type="molecule type" value="Genomic_DNA"/>
</dbReference>
<protein>
    <submittedName>
        <fullName evidence="2">Uncharacterized protein</fullName>
    </submittedName>
</protein>
<evidence type="ECO:0000256" key="1">
    <source>
        <dbReference type="SAM" id="MobiDB-lite"/>
    </source>
</evidence>
<sequence>VEDAKAKILLYFTQPQGVADHSDVSGEIDKQMGRLADATEKVYQLRVHFGPQSRSGENKANDGKKEAEDTKKADLRTVM</sequence>
<feature type="region of interest" description="Disordered" evidence="1">
    <location>
        <begin position="48"/>
        <end position="79"/>
    </location>
</feature>
<feature type="compositionally biased region" description="Basic and acidic residues" evidence="1">
    <location>
        <begin position="56"/>
        <end position="79"/>
    </location>
</feature>
<reference evidence="2" key="1">
    <citation type="submission" date="2018-05" db="EMBL/GenBank/DDBJ databases">
        <authorList>
            <person name="Lanie J.A."/>
            <person name="Ng W.-L."/>
            <person name="Kazmierczak K.M."/>
            <person name="Andrzejewski T.M."/>
            <person name="Davidsen T.M."/>
            <person name="Wayne K.J."/>
            <person name="Tettelin H."/>
            <person name="Glass J.I."/>
            <person name="Rusch D."/>
            <person name="Podicherti R."/>
            <person name="Tsui H.-C.T."/>
            <person name="Winkler M.E."/>
        </authorList>
    </citation>
    <scope>NUCLEOTIDE SEQUENCE</scope>
</reference>
<name>A0A382QBX9_9ZZZZ</name>
<feature type="non-terminal residue" evidence="2">
    <location>
        <position position="1"/>
    </location>
</feature>
<evidence type="ECO:0000313" key="2">
    <source>
        <dbReference type="EMBL" id="SVC83043.1"/>
    </source>
</evidence>
<gene>
    <name evidence="2" type="ORF">METZ01_LOCUS335897</name>
</gene>